<evidence type="ECO:0000256" key="4">
    <source>
        <dbReference type="ARBA" id="ARBA00023125"/>
    </source>
</evidence>
<dbReference type="GO" id="GO:0000976">
    <property type="term" value="F:transcription cis-regulatory region binding"/>
    <property type="evidence" value="ECO:0000318"/>
    <property type="project" value="GO_Central"/>
</dbReference>
<dbReference type="InterPro" id="IPR017930">
    <property type="entry name" value="Myb_dom"/>
</dbReference>
<dbReference type="Pfam" id="PF00249">
    <property type="entry name" value="Myb_DNA-binding"/>
    <property type="match status" value="2"/>
</dbReference>
<dbReference type="Proteomes" id="UP000004995">
    <property type="component" value="Unassembled WGS sequence"/>
</dbReference>
<evidence type="ECO:0000313" key="10">
    <source>
        <dbReference type="EnsemblPlants" id="KQL26836"/>
    </source>
</evidence>
<evidence type="ECO:0000313" key="11">
    <source>
        <dbReference type="Proteomes" id="UP000004995"/>
    </source>
</evidence>
<dbReference type="Gene3D" id="1.10.10.60">
    <property type="entry name" value="Homeodomain-like"/>
    <property type="match status" value="2"/>
</dbReference>
<keyword evidence="4" id="KW-0238">DNA-binding</keyword>
<feature type="compositionally biased region" description="Polar residues" evidence="7">
    <location>
        <begin position="322"/>
        <end position="341"/>
    </location>
</feature>
<keyword evidence="5" id="KW-0804">Transcription</keyword>
<dbReference type="InterPro" id="IPR001005">
    <property type="entry name" value="SANT/Myb"/>
</dbReference>
<comment type="subcellular location">
    <subcellularLocation>
        <location evidence="1">Nucleus</location>
    </subcellularLocation>
</comment>
<dbReference type="EnsemblPlants" id="KQL26836">
    <property type="protein sequence ID" value="KQL26836"/>
    <property type="gene ID" value="SETIT_029872mg"/>
</dbReference>
<feature type="compositionally biased region" description="Low complexity" evidence="7">
    <location>
        <begin position="34"/>
        <end position="46"/>
    </location>
</feature>
<dbReference type="Gramene" id="KQL26836">
    <property type="protein sequence ID" value="KQL26836"/>
    <property type="gene ID" value="SETIT_029872mg"/>
</dbReference>
<dbReference type="InterPro" id="IPR009057">
    <property type="entry name" value="Homeodomain-like_sf"/>
</dbReference>
<feature type="region of interest" description="Disordered" evidence="7">
    <location>
        <begin position="208"/>
        <end position="228"/>
    </location>
</feature>
<dbReference type="InParanoid" id="K3ZTE2"/>
<evidence type="ECO:0000256" key="3">
    <source>
        <dbReference type="ARBA" id="ARBA00023015"/>
    </source>
</evidence>
<feature type="compositionally biased region" description="Low complexity" evidence="7">
    <location>
        <begin position="309"/>
        <end position="321"/>
    </location>
</feature>
<sequence>MLTQSGWISRAVCAQSPTGPCMHSHPSVKGENNSAGESAGGVVASGRQPCPTNNKDTVRWTVLRWQQLPQRPPQLSFACGSSSVGGGIMARRTSGPKKKLRRGLWSPEEDEKLMNHIAKYGHGCWSSVPKLAGLERCGKSCRLRWINYLRPDLKRGAFSQEEEDLIIHLHSMLGNKWSQIAAQLPGRTDNEVKNFWNSYIKKKLRQRGIDPDTHKPLAEASSSRGGGAAAASRTAVFSDAELILSSAAGKHMPPPPVTAESYVYSRSISADGGVSDGSLQSLSGYNGDFAAGYLQEPDALQQGGPSDGPPAVVLPSVSSSSTLNSMAGLSPPATTATDEQCNNNSSSGGGNGSFELSTQQSCSASQLPWLELGTSSGAAAVLDQYGAALDELKWSDYVFDGYGGGGQYQQGQCIYGDSKDAVQFVDASGLSSSWCLN</sequence>
<keyword evidence="2" id="KW-0677">Repeat</keyword>
<dbReference type="AlphaFoldDB" id="K3ZTE2"/>
<keyword evidence="3" id="KW-0805">Transcription regulation</keyword>
<feature type="compositionally biased region" description="Basic and acidic residues" evidence="7">
    <location>
        <begin position="208"/>
        <end position="217"/>
    </location>
</feature>
<dbReference type="EMBL" id="AGNK02001348">
    <property type="status" value="NOT_ANNOTATED_CDS"/>
    <property type="molecule type" value="Genomic_DNA"/>
</dbReference>
<dbReference type="GO" id="GO:0006355">
    <property type="term" value="P:regulation of DNA-templated transcription"/>
    <property type="evidence" value="ECO:0000318"/>
    <property type="project" value="GO_Central"/>
</dbReference>
<dbReference type="PANTHER" id="PTHR47997">
    <property type="entry name" value="MYB DOMAIN PROTEIN 55"/>
    <property type="match status" value="1"/>
</dbReference>
<keyword evidence="11" id="KW-1185">Reference proteome</keyword>
<name>K3ZTE2_SETIT</name>
<evidence type="ECO:0000256" key="1">
    <source>
        <dbReference type="ARBA" id="ARBA00004123"/>
    </source>
</evidence>
<dbReference type="PROSITE" id="PS51294">
    <property type="entry name" value="HTH_MYB"/>
    <property type="match status" value="2"/>
</dbReference>
<reference evidence="11" key="1">
    <citation type="journal article" date="2012" name="Nat. Biotechnol.">
        <title>Reference genome sequence of the model plant Setaria.</title>
        <authorList>
            <person name="Bennetzen J.L."/>
            <person name="Schmutz J."/>
            <person name="Wang H."/>
            <person name="Percifield R."/>
            <person name="Hawkins J."/>
            <person name="Pontaroli A.C."/>
            <person name="Estep M."/>
            <person name="Feng L."/>
            <person name="Vaughn J.N."/>
            <person name="Grimwood J."/>
            <person name="Jenkins J."/>
            <person name="Barry K."/>
            <person name="Lindquist E."/>
            <person name="Hellsten U."/>
            <person name="Deshpande S."/>
            <person name="Wang X."/>
            <person name="Wu X."/>
            <person name="Mitros T."/>
            <person name="Triplett J."/>
            <person name="Yang X."/>
            <person name="Ye C.Y."/>
            <person name="Mauro-Herrera M."/>
            <person name="Wang L."/>
            <person name="Li P."/>
            <person name="Sharma M."/>
            <person name="Sharma R."/>
            <person name="Ronald P.C."/>
            <person name="Panaud O."/>
            <person name="Kellogg E.A."/>
            <person name="Brutnell T.P."/>
            <person name="Doust A.N."/>
            <person name="Tuskan G.A."/>
            <person name="Rokhsar D."/>
            <person name="Devos K.M."/>
        </authorList>
    </citation>
    <scope>NUCLEOTIDE SEQUENCE [LARGE SCALE GENOMIC DNA]</scope>
    <source>
        <strain evidence="11">cv. Yugu1</strain>
    </source>
</reference>
<dbReference type="HOGENOM" id="CLU_028567_3_0_1"/>
<feature type="domain" description="Myb-like" evidence="8">
    <location>
        <begin position="97"/>
        <end position="149"/>
    </location>
</feature>
<accession>K3ZTE2</accession>
<dbReference type="PROSITE" id="PS50090">
    <property type="entry name" value="MYB_LIKE"/>
    <property type="match status" value="2"/>
</dbReference>
<organism evidence="10 11">
    <name type="scientific">Setaria italica</name>
    <name type="common">Foxtail millet</name>
    <name type="synonym">Panicum italicum</name>
    <dbReference type="NCBI Taxonomy" id="4555"/>
    <lineage>
        <taxon>Eukaryota</taxon>
        <taxon>Viridiplantae</taxon>
        <taxon>Streptophyta</taxon>
        <taxon>Embryophyta</taxon>
        <taxon>Tracheophyta</taxon>
        <taxon>Spermatophyta</taxon>
        <taxon>Magnoliopsida</taxon>
        <taxon>Liliopsida</taxon>
        <taxon>Poales</taxon>
        <taxon>Poaceae</taxon>
        <taxon>PACMAD clade</taxon>
        <taxon>Panicoideae</taxon>
        <taxon>Panicodae</taxon>
        <taxon>Paniceae</taxon>
        <taxon>Cenchrinae</taxon>
        <taxon>Setaria</taxon>
    </lineage>
</organism>
<protein>
    <submittedName>
        <fullName evidence="10">Uncharacterized protein</fullName>
    </submittedName>
</protein>
<proteinExistence type="predicted"/>
<evidence type="ECO:0000256" key="6">
    <source>
        <dbReference type="ARBA" id="ARBA00023242"/>
    </source>
</evidence>
<dbReference type="PANTHER" id="PTHR47997:SF19">
    <property type="entry name" value="MYB TRANSCRIPTION FACTOR"/>
    <property type="match status" value="1"/>
</dbReference>
<dbReference type="SMART" id="SM00717">
    <property type="entry name" value="SANT"/>
    <property type="match status" value="2"/>
</dbReference>
<dbReference type="InterPro" id="IPR051953">
    <property type="entry name" value="Plant_SW-associated_TFs"/>
</dbReference>
<feature type="domain" description="HTH myb-type" evidence="9">
    <location>
        <begin position="150"/>
        <end position="204"/>
    </location>
</feature>
<evidence type="ECO:0000256" key="7">
    <source>
        <dbReference type="SAM" id="MobiDB-lite"/>
    </source>
</evidence>
<dbReference type="SUPFAM" id="SSF46689">
    <property type="entry name" value="Homeodomain-like"/>
    <property type="match status" value="1"/>
</dbReference>
<keyword evidence="6" id="KW-0539">Nucleus</keyword>
<evidence type="ECO:0000256" key="5">
    <source>
        <dbReference type="ARBA" id="ARBA00023163"/>
    </source>
</evidence>
<dbReference type="FunFam" id="1.10.10.60:FF:000158">
    <property type="entry name" value="MYB transcription factor"/>
    <property type="match status" value="1"/>
</dbReference>
<evidence type="ECO:0000259" key="8">
    <source>
        <dbReference type="PROSITE" id="PS50090"/>
    </source>
</evidence>
<dbReference type="eggNOG" id="KOG0048">
    <property type="taxonomic scope" value="Eukaryota"/>
</dbReference>
<evidence type="ECO:0000256" key="2">
    <source>
        <dbReference type="ARBA" id="ARBA00022737"/>
    </source>
</evidence>
<reference evidence="10" key="2">
    <citation type="submission" date="2018-08" db="UniProtKB">
        <authorList>
            <consortium name="EnsemblPlants"/>
        </authorList>
    </citation>
    <scope>IDENTIFICATION</scope>
    <source>
        <strain evidence="10">Yugu1</strain>
    </source>
</reference>
<dbReference type="GO" id="GO:0005634">
    <property type="term" value="C:nucleus"/>
    <property type="evidence" value="ECO:0000318"/>
    <property type="project" value="GO_Central"/>
</dbReference>
<feature type="region of interest" description="Disordered" evidence="7">
    <location>
        <begin position="18"/>
        <end position="51"/>
    </location>
</feature>
<dbReference type="OMA" id="ATDEQCN"/>
<feature type="region of interest" description="Disordered" evidence="7">
    <location>
        <begin position="298"/>
        <end position="357"/>
    </location>
</feature>
<feature type="domain" description="Myb-like" evidence="8">
    <location>
        <begin position="150"/>
        <end position="200"/>
    </location>
</feature>
<dbReference type="CDD" id="cd00167">
    <property type="entry name" value="SANT"/>
    <property type="match status" value="2"/>
</dbReference>
<dbReference type="FunFam" id="1.10.10.60:FF:000268">
    <property type="entry name" value="Transcription factor MYB86"/>
    <property type="match status" value="1"/>
</dbReference>
<feature type="domain" description="HTH myb-type" evidence="9">
    <location>
        <begin position="97"/>
        <end position="149"/>
    </location>
</feature>
<evidence type="ECO:0000259" key="9">
    <source>
        <dbReference type="PROSITE" id="PS51294"/>
    </source>
</evidence>